<dbReference type="EMBL" id="BARW01000854">
    <property type="protein sequence ID" value="GAI70319.1"/>
    <property type="molecule type" value="Genomic_DNA"/>
</dbReference>
<evidence type="ECO:0000259" key="2">
    <source>
        <dbReference type="Pfam" id="PF10400"/>
    </source>
</evidence>
<evidence type="ECO:0000313" key="3">
    <source>
        <dbReference type="EMBL" id="GAI70319.1"/>
    </source>
</evidence>
<feature type="domain" description="Transcription regulator PadR C-terminal" evidence="2">
    <location>
        <begin position="94"/>
        <end position="179"/>
    </location>
</feature>
<protein>
    <recommendedName>
        <fullName evidence="4">Transcription regulator PadR N-terminal domain-containing protein</fullName>
    </recommendedName>
</protein>
<accession>X1SR71</accession>
<dbReference type="InterPro" id="IPR036390">
    <property type="entry name" value="WH_DNA-bd_sf"/>
</dbReference>
<reference evidence="3" key="1">
    <citation type="journal article" date="2014" name="Front. Microbiol.">
        <title>High frequency of phylogenetically diverse reductive dehalogenase-homologous genes in deep subseafloor sedimentary metagenomes.</title>
        <authorList>
            <person name="Kawai M."/>
            <person name="Futagami T."/>
            <person name="Toyoda A."/>
            <person name="Takaki Y."/>
            <person name="Nishi S."/>
            <person name="Hori S."/>
            <person name="Arai W."/>
            <person name="Tsubouchi T."/>
            <person name="Morono Y."/>
            <person name="Uchiyama I."/>
            <person name="Ito T."/>
            <person name="Fujiyama A."/>
            <person name="Inagaki F."/>
            <person name="Takami H."/>
        </authorList>
    </citation>
    <scope>NUCLEOTIDE SEQUENCE</scope>
    <source>
        <strain evidence="3">Expedition CK06-06</strain>
    </source>
</reference>
<name>X1SR71_9ZZZZ</name>
<dbReference type="PANTHER" id="PTHR43252:SF6">
    <property type="entry name" value="NEGATIVE TRANSCRIPTION REGULATOR PADR"/>
    <property type="match status" value="1"/>
</dbReference>
<organism evidence="3">
    <name type="scientific">marine sediment metagenome</name>
    <dbReference type="NCBI Taxonomy" id="412755"/>
    <lineage>
        <taxon>unclassified sequences</taxon>
        <taxon>metagenomes</taxon>
        <taxon>ecological metagenomes</taxon>
    </lineage>
</organism>
<feature type="domain" description="Transcription regulator PadR N-terminal" evidence="1">
    <location>
        <begin position="7"/>
        <end position="79"/>
    </location>
</feature>
<dbReference type="Gene3D" id="6.10.140.190">
    <property type="match status" value="1"/>
</dbReference>
<dbReference type="AlphaFoldDB" id="X1SR71"/>
<sequence>MTLGNALLGLLSHRPMTGYDLKKILDHPMGFFWAAQMSQIYRELNNLEEKRLVTSEIEPQEKRPDRKVYQLTKEGKETFLNWLNKFPNQLSEDTRSRLLMRIFFSSRIKLDELAFEIKRYKKEKEERLRYLNKVEQWIKDYSREKKFKEDVFYWSLIVKKEYKSIAAGTEWADECLQLIEQKKRKEKRI</sequence>
<dbReference type="Pfam" id="PF10400">
    <property type="entry name" value="Vir_act_alpha_C"/>
    <property type="match status" value="1"/>
</dbReference>
<dbReference type="InterPro" id="IPR036388">
    <property type="entry name" value="WH-like_DNA-bd_sf"/>
</dbReference>
<dbReference type="SUPFAM" id="SSF46785">
    <property type="entry name" value="Winged helix' DNA-binding domain"/>
    <property type="match status" value="1"/>
</dbReference>
<dbReference type="InterPro" id="IPR018309">
    <property type="entry name" value="Tscrpt_reg_PadR_C"/>
</dbReference>
<gene>
    <name evidence="3" type="ORF">S12H4_03145</name>
</gene>
<dbReference type="Gene3D" id="1.10.10.10">
    <property type="entry name" value="Winged helix-like DNA-binding domain superfamily/Winged helix DNA-binding domain"/>
    <property type="match status" value="1"/>
</dbReference>
<dbReference type="InterPro" id="IPR005149">
    <property type="entry name" value="Tscrpt_reg_PadR_N"/>
</dbReference>
<comment type="caution">
    <text evidence="3">The sequence shown here is derived from an EMBL/GenBank/DDBJ whole genome shotgun (WGS) entry which is preliminary data.</text>
</comment>
<evidence type="ECO:0000259" key="1">
    <source>
        <dbReference type="Pfam" id="PF03551"/>
    </source>
</evidence>
<proteinExistence type="predicted"/>
<dbReference type="PANTHER" id="PTHR43252">
    <property type="entry name" value="TRANSCRIPTIONAL REGULATOR YQJI"/>
    <property type="match status" value="1"/>
</dbReference>
<evidence type="ECO:0008006" key="4">
    <source>
        <dbReference type="Google" id="ProtNLM"/>
    </source>
</evidence>
<dbReference type="Pfam" id="PF03551">
    <property type="entry name" value="PadR"/>
    <property type="match status" value="1"/>
</dbReference>